<organism evidence="2">
    <name type="scientific">bioreactor metagenome</name>
    <dbReference type="NCBI Taxonomy" id="1076179"/>
    <lineage>
        <taxon>unclassified sequences</taxon>
        <taxon>metagenomes</taxon>
        <taxon>ecological metagenomes</taxon>
    </lineage>
</organism>
<proteinExistence type="predicted"/>
<name>A0A644UB21_9ZZZZ</name>
<gene>
    <name evidence="2" type="ORF">SDC9_21958</name>
</gene>
<evidence type="ECO:0000313" key="2">
    <source>
        <dbReference type="EMBL" id="MPL76113.1"/>
    </source>
</evidence>
<sequence>MNTKKTVASDPVEQELKNFIDKLNNENAALSKILSGVSEFKSPAENPMPAEGKTGEVPKIKNTENQ</sequence>
<protein>
    <submittedName>
        <fullName evidence="2">Uncharacterized protein</fullName>
    </submittedName>
</protein>
<feature type="region of interest" description="Disordered" evidence="1">
    <location>
        <begin position="40"/>
        <end position="66"/>
    </location>
</feature>
<comment type="caution">
    <text evidence="2">The sequence shown here is derived from an EMBL/GenBank/DDBJ whole genome shotgun (WGS) entry which is preliminary data.</text>
</comment>
<dbReference type="AlphaFoldDB" id="A0A644UB21"/>
<evidence type="ECO:0000256" key="1">
    <source>
        <dbReference type="SAM" id="MobiDB-lite"/>
    </source>
</evidence>
<feature type="compositionally biased region" description="Basic and acidic residues" evidence="1">
    <location>
        <begin position="53"/>
        <end position="66"/>
    </location>
</feature>
<dbReference type="EMBL" id="VSSQ01000094">
    <property type="protein sequence ID" value="MPL76113.1"/>
    <property type="molecule type" value="Genomic_DNA"/>
</dbReference>
<accession>A0A644UB21</accession>
<reference evidence="2" key="1">
    <citation type="submission" date="2019-08" db="EMBL/GenBank/DDBJ databases">
        <authorList>
            <person name="Kucharzyk K."/>
            <person name="Murdoch R.W."/>
            <person name="Higgins S."/>
            <person name="Loffler F."/>
        </authorList>
    </citation>
    <scope>NUCLEOTIDE SEQUENCE</scope>
</reference>